<accession>A0A368SWV6</accession>
<protein>
    <submittedName>
        <fullName evidence="2">Uncharacterized protein</fullName>
    </submittedName>
</protein>
<evidence type="ECO:0000256" key="1">
    <source>
        <dbReference type="SAM" id="MobiDB-lite"/>
    </source>
</evidence>
<feature type="region of interest" description="Disordered" evidence="1">
    <location>
        <begin position="1"/>
        <end position="90"/>
    </location>
</feature>
<dbReference type="InterPro" id="IPR053253">
    <property type="entry name" value="Sex_diff_modulator"/>
</dbReference>
<gene>
    <name evidence="2" type="ORF">SETIT_9G569400v2</name>
</gene>
<organism evidence="2">
    <name type="scientific">Setaria italica</name>
    <name type="common">Foxtail millet</name>
    <name type="synonym">Panicum italicum</name>
    <dbReference type="NCBI Taxonomy" id="4555"/>
    <lineage>
        <taxon>Eukaryota</taxon>
        <taxon>Viridiplantae</taxon>
        <taxon>Streptophyta</taxon>
        <taxon>Embryophyta</taxon>
        <taxon>Tracheophyta</taxon>
        <taxon>Spermatophyta</taxon>
        <taxon>Magnoliopsida</taxon>
        <taxon>Liliopsida</taxon>
        <taxon>Poales</taxon>
        <taxon>Poaceae</taxon>
        <taxon>PACMAD clade</taxon>
        <taxon>Panicoideae</taxon>
        <taxon>Panicodae</taxon>
        <taxon>Paniceae</taxon>
        <taxon>Cenchrinae</taxon>
        <taxon>Setaria</taxon>
    </lineage>
</organism>
<feature type="region of interest" description="Disordered" evidence="1">
    <location>
        <begin position="177"/>
        <end position="196"/>
    </location>
</feature>
<feature type="compositionally biased region" description="Low complexity" evidence="1">
    <location>
        <begin position="60"/>
        <end position="85"/>
    </location>
</feature>
<dbReference type="EMBL" id="CM003536">
    <property type="protein sequence ID" value="RCV46911.1"/>
    <property type="molecule type" value="Genomic_DNA"/>
</dbReference>
<dbReference type="PANTHER" id="PTHR33087">
    <property type="entry name" value="OS07G0539200 PROTEIN"/>
    <property type="match status" value="1"/>
</dbReference>
<evidence type="ECO:0000313" key="2">
    <source>
        <dbReference type="EMBL" id="RCV46911.1"/>
    </source>
</evidence>
<dbReference type="PANTHER" id="PTHR33087:SF21">
    <property type="entry name" value="OS03G0782100 PROTEIN"/>
    <property type="match status" value="1"/>
</dbReference>
<proteinExistence type="predicted"/>
<dbReference type="AlphaFoldDB" id="A0A368SWV6"/>
<dbReference type="OrthoDB" id="695830at2759"/>
<sequence>MARSDLLRRASFSRGNGPLHEPLRSHLERRRHATRAAQGGGGGAVRERKGAAAGERKGSAPDATPDGGDAAAAASSRPPSGPVGAHCPRQPWLHRSTESFDYIEPVSFTQENTEVLQCWVWMWNPDQLPRSKLTTLFQEGAGRSRPAVPAAPPNGDMVDLIIHLDMYFDWTPLPASRTPSSRASGLPSSSSSESDGRPFPFYKEFIWYRGSWTVGCLRLELPGFTTPAGGCLLSAGIGTPTRTIAVGQDGTGPTTSTAVVARRMIFPVGIMASPIGTAPARRHTMGGDTMQWGADSRDAVPTVPLSTTRQWAWWNSWAKRGPAWWTT</sequence>
<reference evidence="2" key="2">
    <citation type="submission" date="2015-07" db="EMBL/GenBank/DDBJ databases">
        <authorList>
            <person name="Noorani M."/>
        </authorList>
    </citation>
    <scope>NUCLEOTIDE SEQUENCE</scope>
    <source>
        <strain evidence="2">Yugu1</strain>
    </source>
</reference>
<name>A0A368SWV6_SETIT</name>
<feature type="compositionally biased region" description="Basic and acidic residues" evidence="1">
    <location>
        <begin position="45"/>
        <end position="59"/>
    </location>
</feature>
<reference evidence="2" key="1">
    <citation type="journal article" date="2012" name="Nat. Biotechnol.">
        <title>Reference genome sequence of the model plant Setaria.</title>
        <authorList>
            <person name="Bennetzen J.L."/>
            <person name="Schmutz J."/>
            <person name="Wang H."/>
            <person name="Percifield R."/>
            <person name="Hawkins J."/>
            <person name="Pontaroli A.C."/>
            <person name="Estep M."/>
            <person name="Feng L."/>
            <person name="Vaughn J.N."/>
            <person name="Grimwood J."/>
            <person name="Jenkins J."/>
            <person name="Barry K."/>
            <person name="Lindquist E."/>
            <person name="Hellsten U."/>
            <person name="Deshpande S."/>
            <person name="Wang X."/>
            <person name="Wu X."/>
            <person name="Mitros T."/>
            <person name="Triplett J."/>
            <person name="Yang X."/>
            <person name="Ye C.Y."/>
            <person name="Mauro-Herrera M."/>
            <person name="Wang L."/>
            <person name="Li P."/>
            <person name="Sharma M."/>
            <person name="Sharma R."/>
            <person name="Ronald P.C."/>
            <person name="Panaud O."/>
            <person name="Kellogg E.A."/>
            <person name="Brutnell T.P."/>
            <person name="Doust A.N."/>
            <person name="Tuskan G.A."/>
            <person name="Rokhsar D."/>
            <person name="Devos K.M."/>
        </authorList>
    </citation>
    <scope>NUCLEOTIDE SEQUENCE [LARGE SCALE GENOMIC DNA]</scope>
    <source>
        <strain evidence="2">Yugu1</strain>
    </source>
</reference>
<feature type="compositionally biased region" description="Low complexity" evidence="1">
    <location>
        <begin position="180"/>
        <end position="193"/>
    </location>
</feature>